<proteinExistence type="predicted"/>
<dbReference type="InterPro" id="IPR001387">
    <property type="entry name" value="Cro/C1-type_HTH"/>
</dbReference>
<evidence type="ECO:0000313" key="4">
    <source>
        <dbReference type="Proteomes" id="UP001310290"/>
    </source>
</evidence>
<dbReference type="Pfam" id="PF13560">
    <property type="entry name" value="HTH_31"/>
    <property type="match status" value="1"/>
</dbReference>
<evidence type="ECO:0000313" key="3">
    <source>
        <dbReference type="EMBL" id="MEH0637314.1"/>
    </source>
</evidence>
<gene>
    <name evidence="3" type="ORF">QBA35_28985</name>
</gene>
<dbReference type="EMBL" id="JARULZ010000002">
    <property type="protein sequence ID" value="MEH0637314.1"/>
    <property type="molecule type" value="Genomic_DNA"/>
</dbReference>
<dbReference type="RefSeq" id="WP_334660290.1">
    <property type="nucleotide sequence ID" value="NZ_JARULZ010000002.1"/>
</dbReference>
<dbReference type="PROSITE" id="PS50943">
    <property type="entry name" value="HTH_CROC1"/>
    <property type="match status" value="1"/>
</dbReference>
<protein>
    <submittedName>
        <fullName evidence="3">Helix-turn-helix transcriptional regulator</fullName>
    </submittedName>
</protein>
<dbReference type="Proteomes" id="UP001310290">
    <property type="component" value="Unassembled WGS sequence"/>
</dbReference>
<dbReference type="SUPFAM" id="SSF47413">
    <property type="entry name" value="lambda repressor-like DNA-binding domains"/>
    <property type="match status" value="1"/>
</dbReference>
<feature type="compositionally biased region" description="Basic and acidic residues" evidence="1">
    <location>
        <begin position="1"/>
        <end position="10"/>
    </location>
</feature>
<name>A0ABU8AUG2_9ACTN</name>
<accession>A0ABU8AUG2</accession>
<dbReference type="Gene3D" id="1.10.260.40">
    <property type="entry name" value="lambda repressor-like DNA-binding domains"/>
    <property type="match status" value="1"/>
</dbReference>
<keyword evidence="4" id="KW-1185">Reference proteome</keyword>
<reference evidence="3" key="1">
    <citation type="submission" date="2023-04" db="EMBL/GenBank/DDBJ databases">
        <title>Genomic diversity of scab-causing Streptomyces spp. in the province of Quebec, Canada.</title>
        <authorList>
            <person name="Biessy A."/>
            <person name="Cadieux M."/>
            <person name="Ciotola M."/>
            <person name="Filion M."/>
        </authorList>
    </citation>
    <scope>NUCLEOTIDE SEQUENCE</scope>
    <source>
        <strain evidence="3">B21-115</strain>
    </source>
</reference>
<dbReference type="CDD" id="cd00093">
    <property type="entry name" value="HTH_XRE"/>
    <property type="match status" value="1"/>
</dbReference>
<comment type="caution">
    <text evidence="3">The sequence shown here is derived from an EMBL/GenBank/DDBJ whole genome shotgun (WGS) entry which is preliminary data.</text>
</comment>
<feature type="domain" description="HTH cro/C1-type" evidence="2">
    <location>
        <begin position="19"/>
        <end position="73"/>
    </location>
</feature>
<feature type="region of interest" description="Disordered" evidence="1">
    <location>
        <begin position="1"/>
        <end position="22"/>
    </location>
</feature>
<organism evidence="3 4">
    <name type="scientific">Streptomyces bottropensis</name>
    <dbReference type="NCBI Taxonomy" id="42235"/>
    <lineage>
        <taxon>Bacteria</taxon>
        <taxon>Bacillati</taxon>
        <taxon>Actinomycetota</taxon>
        <taxon>Actinomycetes</taxon>
        <taxon>Kitasatosporales</taxon>
        <taxon>Streptomycetaceae</taxon>
        <taxon>Streptomyces</taxon>
    </lineage>
</organism>
<dbReference type="InterPro" id="IPR010982">
    <property type="entry name" value="Lambda_DNA-bd_dom_sf"/>
</dbReference>
<sequence length="95" mass="9823">MQTTVRERRTPPAGLGEALRQARESAGLSQGAVAVAVGVRPDYISKLERGERCPSASVAAALTSVLELGAAGAALLTAAAVDDAGRSHPWRTRQD</sequence>
<evidence type="ECO:0000259" key="2">
    <source>
        <dbReference type="PROSITE" id="PS50943"/>
    </source>
</evidence>
<evidence type="ECO:0000256" key="1">
    <source>
        <dbReference type="SAM" id="MobiDB-lite"/>
    </source>
</evidence>
<dbReference type="SMART" id="SM00530">
    <property type="entry name" value="HTH_XRE"/>
    <property type="match status" value="1"/>
</dbReference>